<protein>
    <recommendedName>
        <fullName evidence="11">UDP-D-xylose:beta-D-glucoside alpha-1,3-D-xylosyltransferase</fullName>
        <ecNumber evidence="11">2.4.2.42</ecNumber>
    </recommendedName>
</protein>
<evidence type="ECO:0000256" key="3">
    <source>
        <dbReference type="ARBA" id="ARBA00022676"/>
    </source>
</evidence>
<dbReference type="EMBL" id="CAWYQH010000108">
    <property type="protein sequence ID" value="CAK8688860.1"/>
    <property type="molecule type" value="Genomic_DNA"/>
</dbReference>
<evidence type="ECO:0000256" key="9">
    <source>
        <dbReference type="ARBA" id="ARBA00023180"/>
    </source>
</evidence>
<dbReference type="Gene3D" id="3.90.550.10">
    <property type="entry name" value="Spore Coat Polysaccharide Biosynthesis Protein SpsA, Chain A"/>
    <property type="match status" value="1"/>
</dbReference>
<dbReference type="SUPFAM" id="SSF53448">
    <property type="entry name" value="Nucleotide-diphospho-sugar transferases"/>
    <property type="match status" value="1"/>
</dbReference>
<evidence type="ECO:0000256" key="10">
    <source>
        <dbReference type="ARBA" id="ARBA00037301"/>
    </source>
</evidence>
<keyword evidence="5" id="KW-0812">Transmembrane</keyword>
<evidence type="ECO:0000256" key="1">
    <source>
        <dbReference type="ARBA" id="ARBA00004606"/>
    </source>
</evidence>
<keyword evidence="7" id="KW-1133">Transmembrane helix</keyword>
<keyword evidence="14" id="KW-1185">Reference proteome</keyword>
<evidence type="ECO:0000256" key="5">
    <source>
        <dbReference type="ARBA" id="ARBA00022692"/>
    </source>
</evidence>
<evidence type="ECO:0000256" key="7">
    <source>
        <dbReference type="ARBA" id="ARBA00022989"/>
    </source>
</evidence>
<evidence type="ECO:0000256" key="11">
    <source>
        <dbReference type="ARBA" id="ARBA00038854"/>
    </source>
</evidence>
<organism evidence="13 14">
    <name type="scientific">Clavelina lepadiformis</name>
    <name type="common">Light-bulb sea squirt</name>
    <name type="synonym">Ascidia lepadiformis</name>
    <dbReference type="NCBI Taxonomy" id="159417"/>
    <lineage>
        <taxon>Eukaryota</taxon>
        <taxon>Metazoa</taxon>
        <taxon>Chordata</taxon>
        <taxon>Tunicata</taxon>
        <taxon>Ascidiacea</taxon>
        <taxon>Aplousobranchia</taxon>
        <taxon>Clavelinidae</taxon>
        <taxon>Clavelina</taxon>
    </lineage>
</organism>
<dbReference type="InterPro" id="IPR029044">
    <property type="entry name" value="Nucleotide-diphossugar_trans"/>
</dbReference>
<dbReference type="Pfam" id="PF01501">
    <property type="entry name" value="Glyco_transf_8"/>
    <property type="match status" value="1"/>
</dbReference>
<name>A0ABP0GFB0_CLALP</name>
<proteinExistence type="inferred from homology"/>
<dbReference type="PANTHER" id="PTHR46012:SF2">
    <property type="entry name" value="IP22168P"/>
    <property type="match status" value="1"/>
</dbReference>
<comment type="similarity">
    <text evidence="2">Belongs to the glycosyltransferase 8 family.</text>
</comment>
<evidence type="ECO:0000256" key="12">
    <source>
        <dbReference type="ARBA" id="ARBA00049181"/>
    </source>
</evidence>
<dbReference type="InterPro" id="IPR051993">
    <property type="entry name" value="Glycosyltransferase_8"/>
</dbReference>
<evidence type="ECO:0000313" key="14">
    <source>
        <dbReference type="Proteomes" id="UP001642483"/>
    </source>
</evidence>
<keyword evidence="4" id="KW-0808">Transferase</keyword>
<dbReference type="InterPro" id="IPR002495">
    <property type="entry name" value="Glyco_trans_8"/>
</dbReference>
<gene>
    <name evidence="13" type="ORF">CVLEPA_LOCUS20823</name>
</gene>
<keyword evidence="3" id="KW-0328">Glycosyltransferase</keyword>
<reference evidence="13 14" key="1">
    <citation type="submission" date="2024-02" db="EMBL/GenBank/DDBJ databases">
        <authorList>
            <person name="Daric V."/>
            <person name="Darras S."/>
        </authorList>
    </citation>
    <scope>NUCLEOTIDE SEQUENCE [LARGE SCALE GENOMIC DNA]</scope>
</reference>
<sequence length="378" mass="44550">MFSLLKQQLSFNKYDDTESNLFSQHQNWPFNEKTISWVMDFYLTLQRKVASHFSTIDLAVVACGADDRVQETLVNLKSVVLFSKRFVNFHVFTEENLKMKFRNSLDLWPYSAKSKFHYTLYSIKYPDDGHAKEWKKLFKLCASQRLFLPQLLKDINSIVYVDTDVLFLSPIDDLWKFFKDFNSTHLAAMAPESEATNVAWYSRFARHPYYGQTGLNSGIMLMDMKRVREAKFKNDLVGESLTWAEMLLPLYKKYRQNITWGDQDLLNIVFHHNPELLLTFPCKWNYRPDHCIYMQMCKTAEKGVKLLHGCRRAFHKDKWPVFKAVYTAVKDFRFDSDISTLIRDVKKELDKVNETNCKKSSYVMVDGLQKTISLKDEL</sequence>
<dbReference type="PANTHER" id="PTHR46012">
    <property type="entry name" value="IP22168P"/>
    <property type="match status" value="1"/>
</dbReference>
<keyword evidence="6" id="KW-0735">Signal-anchor</keyword>
<comment type="function">
    <text evidence="10">Glycosyltransferase which elongates the O-linked glucose attached to EGF-like repeats in the extracellular domain of Notch proteins by catalyzing the addition of xylose.</text>
</comment>
<comment type="catalytic activity">
    <reaction evidence="12">
        <text>3-O-(beta-D-glucosyl)-L-seryl-[EGF-like domain protein] + UDP-alpha-D-xylose = 3-O-[alpha-D-xylosyl-(1-&gt;3)-beta-D-glucosyl]-L-seryl-[EGF-like domain protein] + UDP + H(+)</text>
        <dbReference type="Rhea" id="RHEA:56064"/>
        <dbReference type="Rhea" id="RHEA-COMP:14610"/>
        <dbReference type="Rhea" id="RHEA-COMP:14611"/>
        <dbReference type="ChEBI" id="CHEBI:15378"/>
        <dbReference type="ChEBI" id="CHEBI:57632"/>
        <dbReference type="ChEBI" id="CHEBI:58223"/>
        <dbReference type="ChEBI" id="CHEBI:140575"/>
        <dbReference type="ChEBI" id="CHEBI:140576"/>
        <dbReference type="EC" id="2.4.2.42"/>
    </reaction>
</comment>
<keyword evidence="8" id="KW-0472">Membrane</keyword>
<evidence type="ECO:0000313" key="13">
    <source>
        <dbReference type="EMBL" id="CAK8688860.1"/>
    </source>
</evidence>
<comment type="caution">
    <text evidence="13">The sequence shown here is derived from an EMBL/GenBank/DDBJ whole genome shotgun (WGS) entry which is preliminary data.</text>
</comment>
<evidence type="ECO:0000256" key="4">
    <source>
        <dbReference type="ARBA" id="ARBA00022679"/>
    </source>
</evidence>
<comment type="subcellular location">
    <subcellularLocation>
        <location evidence="1">Membrane</location>
        <topology evidence="1">Single-pass type II membrane protein</topology>
    </subcellularLocation>
</comment>
<dbReference type="Proteomes" id="UP001642483">
    <property type="component" value="Unassembled WGS sequence"/>
</dbReference>
<evidence type="ECO:0000256" key="8">
    <source>
        <dbReference type="ARBA" id="ARBA00023136"/>
    </source>
</evidence>
<accession>A0ABP0GFB0</accession>
<evidence type="ECO:0000256" key="2">
    <source>
        <dbReference type="ARBA" id="ARBA00006351"/>
    </source>
</evidence>
<evidence type="ECO:0000256" key="6">
    <source>
        <dbReference type="ARBA" id="ARBA00022968"/>
    </source>
</evidence>
<keyword evidence="9" id="KW-0325">Glycoprotein</keyword>
<dbReference type="EC" id="2.4.2.42" evidence="11"/>